<evidence type="ECO:0000256" key="4">
    <source>
        <dbReference type="ARBA" id="ARBA00022692"/>
    </source>
</evidence>
<comment type="subcellular location">
    <subcellularLocation>
        <location evidence="1">Cell membrane</location>
        <topology evidence="1">Multi-pass membrane protein</topology>
    </subcellularLocation>
</comment>
<dbReference type="Gene3D" id="1.10.3730.20">
    <property type="match status" value="1"/>
</dbReference>
<feature type="transmembrane region" description="Helical" evidence="7">
    <location>
        <begin position="101"/>
        <end position="119"/>
    </location>
</feature>
<dbReference type="EMBL" id="CP020772">
    <property type="protein sequence ID" value="ARI75744.1"/>
    <property type="molecule type" value="Genomic_DNA"/>
</dbReference>
<evidence type="ECO:0000256" key="7">
    <source>
        <dbReference type="SAM" id="Phobius"/>
    </source>
</evidence>
<evidence type="ECO:0000256" key="1">
    <source>
        <dbReference type="ARBA" id="ARBA00004651"/>
    </source>
</evidence>
<feature type="transmembrane region" description="Helical" evidence="7">
    <location>
        <begin position="12"/>
        <end position="32"/>
    </location>
</feature>
<feature type="domain" description="EamA" evidence="8">
    <location>
        <begin position="12"/>
        <end position="142"/>
    </location>
</feature>
<dbReference type="PANTHER" id="PTHR32322:SF18">
    <property type="entry name" value="S-ADENOSYLMETHIONINE_S-ADENOSYLHOMOCYSTEINE TRANSPORTER"/>
    <property type="match status" value="1"/>
</dbReference>
<evidence type="ECO:0000256" key="3">
    <source>
        <dbReference type="ARBA" id="ARBA00022475"/>
    </source>
</evidence>
<dbReference type="InterPro" id="IPR000620">
    <property type="entry name" value="EamA_dom"/>
</dbReference>
<feature type="transmembrane region" description="Helical" evidence="7">
    <location>
        <begin position="250"/>
        <end position="269"/>
    </location>
</feature>
<feature type="transmembrane region" description="Helical" evidence="7">
    <location>
        <begin position="38"/>
        <end position="61"/>
    </location>
</feature>
<proteinExistence type="inferred from homology"/>
<feature type="transmembrane region" description="Helical" evidence="7">
    <location>
        <begin position="150"/>
        <end position="173"/>
    </location>
</feature>
<keyword evidence="4 7" id="KW-0812">Transmembrane</keyword>
<comment type="similarity">
    <text evidence="2">Belongs to the EamA transporter family.</text>
</comment>
<keyword evidence="6 7" id="KW-0472">Membrane</keyword>
<feature type="transmembrane region" description="Helical" evidence="7">
    <location>
        <begin position="275"/>
        <end position="292"/>
    </location>
</feature>
<evidence type="ECO:0000256" key="5">
    <source>
        <dbReference type="ARBA" id="ARBA00022989"/>
    </source>
</evidence>
<keyword evidence="5 7" id="KW-1133">Transmembrane helix</keyword>
<dbReference type="PANTHER" id="PTHR32322">
    <property type="entry name" value="INNER MEMBRANE TRANSPORTER"/>
    <property type="match status" value="1"/>
</dbReference>
<dbReference type="STRING" id="402384.HM131_02385"/>
<dbReference type="RefSeq" id="WP_085027575.1">
    <property type="nucleotide sequence ID" value="NZ_CP020772.1"/>
</dbReference>
<evidence type="ECO:0000259" key="8">
    <source>
        <dbReference type="Pfam" id="PF00892"/>
    </source>
</evidence>
<dbReference type="SUPFAM" id="SSF103481">
    <property type="entry name" value="Multidrug resistance efflux transporter EmrE"/>
    <property type="match status" value="2"/>
</dbReference>
<accession>A0A1W5ZR19</accession>
<dbReference type="InterPro" id="IPR050638">
    <property type="entry name" value="AA-Vitamin_Transporters"/>
</dbReference>
<dbReference type="Pfam" id="PF00892">
    <property type="entry name" value="EamA"/>
    <property type="match status" value="2"/>
</dbReference>
<evidence type="ECO:0000256" key="2">
    <source>
        <dbReference type="ARBA" id="ARBA00007362"/>
    </source>
</evidence>
<organism evidence="9 10">
    <name type="scientific">Halobacillus mangrovi</name>
    <dbReference type="NCBI Taxonomy" id="402384"/>
    <lineage>
        <taxon>Bacteria</taxon>
        <taxon>Bacillati</taxon>
        <taxon>Bacillota</taxon>
        <taxon>Bacilli</taxon>
        <taxon>Bacillales</taxon>
        <taxon>Bacillaceae</taxon>
        <taxon>Halobacillus</taxon>
    </lineage>
</organism>
<dbReference type="AlphaFoldDB" id="A0A1W5ZR19"/>
<reference evidence="9 10" key="1">
    <citation type="submission" date="2017-04" db="EMBL/GenBank/DDBJ databases">
        <title>The whole genome sequencing and assembly of Halobacillus mangrovi strain.</title>
        <authorList>
            <person name="Lee S.-J."/>
            <person name="Park M.-K."/>
            <person name="Kim J.-Y."/>
            <person name="Lee Y.-J."/>
            <person name="Yi H."/>
            <person name="Bahn Y.-S."/>
            <person name="Kim J.F."/>
            <person name="Lee D.-W."/>
        </authorList>
    </citation>
    <scope>NUCLEOTIDE SEQUENCE [LARGE SCALE GENOMIC DNA]</scope>
    <source>
        <strain evidence="9 10">KTB 131</strain>
    </source>
</reference>
<feature type="transmembrane region" description="Helical" evidence="7">
    <location>
        <begin position="73"/>
        <end position="95"/>
    </location>
</feature>
<name>A0A1W5ZR19_9BACI</name>
<gene>
    <name evidence="9" type="ORF">HM131_02385</name>
</gene>
<evidence type="ECO:0000313" key="9">
    <source>
        <dbReference type="EMBL" id="ARI75744.1"/>
    </source>
</evidence>
<feature type="transmembrane region" description="Helical" evidence="7">
    <location>
        <begin position="126"/>
        <end position="144"/>
    </location>
</feature>
<dbReference type="InterPro" id="IPR037185">
    <property type="entry name" value="EmrE-like"/>
</dbReference>
<feature type="domain" description="EamA" evidence="8">
    <location>
        <begin position="156"/>
        <end position="291"/>
    </location>
</feature>
<dbReference type="OrthoDB" id="9805239at2"/>
<dbReference type="GO" id="GO:0005886">
    <property type="term" value="C:plasma membrane"/>
    <property type="evidence" value="ECO:0007669"/>
    <property type="project" value="UniProtKB-SubCell"/>
</dbReference>
<dbReference type="KEGG" id="hmn:HM131_02385"/>
<dbReference type="Proteomes" id="UP000192527">
    <property type="component" value="Chromosome"/>
</dbReference>
<keyword evidence="3" id="KW-1003">Cell membrane</keyword>
<evidence type="ECO:0000256" key="6">
    <source>
        <dbReference type="ARBA" id="ARBA00023136"/>
    </source>
</evidence>
<sequence length="302" mass="33307">MRLSHFRFGASLYALLSITFWGGSFVSTKAVLDKMDPFSLLVVRFGIGALFLLGLVVLFHYPLSIKLAYLPHLLILGILGVFVHQVVQASALLTIQASDAGWLISLSPIFTVLLSLIFLQEKLSIGKVAGISIAVAGVLLITTVGHGRSIGFSLSIGYFLMIASTLNWAVYSVLLKKLAIPMPSLVVTFYMSMIGFIMTLPFFVRNKGLKQLATLESEHWAHLLFLGIFVSAVAYWYWAKALEVMQASQVSVFMYFEPLATLIAAIILLNERFMASSLLGGCLIIFGVMLVQERFRLGKPFK</sequence>
<feature type="transmembrane region" description="Helical" evidence="7">
    <location>
        <begin position="185"/>
        <end position="204"/>
    </location>
</feature>
<feature type="transmembrane region" description="Helical" evidence="7">
    <location>
        <begin position="219"/>
        <end position="238"/>
    </location>
</feature>
<evidence type="ECO:0000313" key="10">
    <source>
        <dbReference type="Proteomes" id="UP000192527"/>
    </source>
</evidence>
<protein>
    <submittedName>
        <fullName evidence="9">Multidrug transporter</fullName>
    </submittedName>
</protein>
<keyword evidence="10" id="KW-1185">Reference proteome</keyword>